<evidence type="ECO:0000313" key="1">
    <source>
        <dbReference type="EMBL" id="KAJ4714208.1"/>
    </source>
</evidence>
<gene>
    <name evidence="1" type="ORF">OWV82_012726</name>
</gene>
<protein>
    <submittedName>
        <fullName evidence="1">Zinc finger protein</fullName>
    </submittedName>
</protein>
<reference evidence="1 2" key="1">
    <citation type="journal article" date="2023" name="Science">
        <title>Complex scaffold remodeling in plant triterpene biosynthesis.</title>
        <authorList>
            <person name="De La Pena R."/>
            <person name="Hodgson H."/>
            <person name="Liu J.C."/>
            <person name="Stephenson M.J."/>
            <person name="Martin A.C."/>
            <person name="Owen C."/>
            <person name="Harkess A."/>
            <person name="Leebens-Mack J."/>
            <person name="Jimenez L.E."/>
            <person name="Osbourn A."/>
            <person name="Sattely E.S."/>
        </authorList>
    </citation>
    <scope>NUCLEOTIDE SEQUENCE [LARGE SCALE GENOMIC DNA]</scope>
    <source>
        <strain evidence="2">cv. JPN11</strain>
        <tissue evidence="1">Leaf</tissue>
    </source>
</reference>
<organism evidence="1 2">
    <name type="scientific">Melia azedarach</name>
    <name type="common">Chinaberry tree</name>
    <dbReference type="NCBI Taxonomy" id="155640"/>
    <lineage>
        <taxon>Eukaryota</taxon>
        <taxon>Viridiplantae</taxon>
        <taxon>Streptophyta</taxon>
        <taxon>Embryophyta</taxon>
        <taxon>Tracheophyta</taxon>
        <taxon>Spermatophyta</taxon>
        <taxon>Magnoliopsida</taxon>
        <taxon>eudicotyledons</taxon>
        <taxon>Gunneridae</taxon>
        <taxon>Pentapetalae</taxon>
        <taxon>rosids</taxon>
        <taxon>malvids</taxon>
        <taxon>Sapindales</taxon>
        <taxon>Meliaceae</taxon>
        <taxon>Melia</taxon>
    </lineage>
</organism>
<proteinExistence type="predicted"/>
<comment type="caution">
    <text evidence="1">The sequence shown here is derived from an EMBL/GenBank/DDBJ whole genome shotgun (WGS) entry which is preliminary data.</text>
</comment>
<accession>A0ACC1XSX1</accession>
<dbReference type="Proteomes" id="UP001164539">
    <property type="component" value="Chromosome 7"/>
</dbReference>
<dbReference type="EMBL" id="CM051400">
    <property type="protein sequence ID" value="KAJ4714208.1"/>
    <property type="molecule type" value="Genomic_DNA"/>
</dbReference>
<evidence type="ECO:0000313" key="2">
    <source>
        <dbReference type="Proteomes" id="UP001164539"/>
    </source>
</evidence>
<keyword evidence="2" id="KW-1185">Reference proteome</keyword>
<name>A0ACC1XSX1_MELAZ</name>
<sequence length="182" mass="21151">MEQGRSNEASSSSKASLIQFLPEVGEAAKLADAYLQAKRIFCSLCGKEFRSFQALGGHMNAHKEERATIKKTEQKMQMLKEITKMIVLQKKLRILLNQKEEMEALKQVMKDEHHVPIMFNRERRRRSLSPVPVTTRFHVFLESKFAEQYKNDETGVNKRARMERALDLELRVGNDMDLQLKL</sequence>